<reference evidence="9 10" key="1">
    <citation type="submission" date="2018-06" db="EMBL/GenBank/DDBJ databases">
        <title>Lujinxingia sediminis gen. nov. sp. nov., a new facultative anaerobic member of the class Deltaproteobacteria, and proposal of Lujinxingaceae fam. nov.</title>
        <authorList>
            <person name="Guo L.-Y."/>
            <person name="Li C.-M."/>
            <person name="Wang S."/>
            <person name="Du Z.-J."/>
        </authorList>
    </citation>
    <scope>NUCLEOTIDE SEQUENCE [LARGE SCALE GENOMIC DNA]</scope>
    <source>
        <strain evidence="9 10">FA350</strain>
    </source>
</reference>
<feature type="transmembrane region" description="Helical" evidence="8">
    <location>
        <begin position="105"/>
        <end position="121"/>
    </location>
</feature>
<dbReference type="PANTHER" id="PTHR30509:SF9">
    <property type="entry name" value="MULTIDRUG RESISTANCE PROTEIN MDTO"/>
    <property type="match status" value="1"/>
</dbReference>
<evidence type="ECO:0000313" key="10">
    <source>
        <dbReference type="Proteomes" id="UP000249799"/>
    </source>
</evidence>
<evidence type="ECO:0000256" key="5">
    <source>
        <dbReference type="ARBA" id="ARBA00023136"/>
    </source>
</evidence>
<feature type="transmembrane region" description="Helical" evidence="8">
    <location>
        <begin position="411"/>
        <end position="428"/>
    </location>
</feature>
<dbReference type="GO" id="GO:0005886">
    <property type="term" value="C:plasma membrane"/>
    <property type="evidence" value="ECO:0007669"/>
    <property type="project" value="UniProtKB-SubCell"/>
</dbReference>
<comment type="subcellular location">
    <subcellularLocation>
        <location evidence="1">Cell membrane</location>
        <topology evidence="1">Multi-pass membrane protein</topology>
    </subcellularLocation>
</comment>
<keyword evidence="10" id="KW-1185">Reference proteome</keyword>
<feature type="region of interest" description="Disordered" evidence="7">
    <location>
        <begin position="684"/>
        <end position="721"/>
    </location>
</feature>
<dbReference type="KEGG" id="bsed:DN745_04255"/>
<name>A0A2Z4FHW5_9DELT</name>
<proteinExistence type="inferred from homology"/>
<comment type="similarity">
    <text evidence="6">Belongs to the YccS/YhfK family.</text>
</comment>
<sequence>MLGRYRLGFEYWRDSFRASDPGLDRLRIGARAAVTVGLSLTLLFILAPWLGQELATGLPGVVIAMFGVILVNDDTIRAQKITLLLLAIPALGVFVLGTLLASDPLLNGVGFIGVILASVISRRYGARGLALGMVGVLSYIFALFLNVGVADFPWIFAATVLSLACAYAVRFWLFREGKWRFVWARRAMLSRTNMLLRLLEYAASGDGNPAEKWKRARPLIIENLERLNAAALRVEDAWLVYNEHASKLSRVKSNSALDYGPHEVPLPRWIFAVEMVAERVTVNLRRILTMDEDDPEVRREIVAALREARPVIDAARGRDRKPTTPRLEALIKFSQVSRHEPLRRFAVALDDVAKIVFWDAYEVELSLEDARVLDPFSPMSPAPEVSIAPDEASGEGPEAERKREIRANTREAVQAVLAGTLAILAGHLVSPTRWYWAVIASFVIFIRTGSRGHIMIKGAQRVLGTLIGVAVGLGLVMLVEGHMLLELSLIFVAIFVGYYLAQVSYTWMISAVTVQIGVLYALMGRPVRDVLMVRFQETLLGVIIGVVVAVLVLPTRTRPKIHNRMALLLEECAGYFEASAVYMRKKSADIFIKQRSRKLTRSLQQLREAARPMRGRLVLVKAVSVNYELMLLGVLVYQARNLAASAEPSNPDLSDGLRESIAERAERLGRLCRGLARALRFPDERAAAGPENQPRYDADGDEVRLSEPFDLPDEPGERLPPSTVAINALRAAEKIAREFGRALDSDESIRK</sequence>
<evidence type="ECO:0000256" key="8">
    <source>
        <dbReference type="SAM" id="Phobius"/>
    </source>
</evidence>
<feature type="transmembrane region" description="Helical" evidence="8">
    <location>
        <begin position="154"/>
        <end position="173"/>
    </location>
</feature>
<feature type="transmembrane region" description="Helical" evidence="8">
    <location>
        <begin position="54"/>
        <end position="71"/>
    </location>
</feature>
<feature type="compositionally biased region" description="Basic and acidic residues" evidence="7">
    <location>
        <begin position="694"/>
        <end position="707"/>
    </location>
</feature>
<feature type="transmembrane region" description="Helical" evidence="8">
    <location>
        <begin position="505"/>
        <end position="523"/>
    </location>
</feature>
<dbReference type="RefSeq" id="WP_111332473.1">
    <property type="nucleotide sequence ID" value="NZ_CP030032.1"/>
</dbReference>
<keyword evidence="2" id="KW-1003">Cell membrane</keyword>
<evidence type="ECO:0000256" key="7">
    <source>
        <dbReference type="SAM" id="MobiDB-lite"/>
    </source>
</evidence>
<protein>
    <submittedName>
        <fullName evidence="9">Uncharacterized protein</fullName>
    </submittedName>
</protein>
<organism evidence="9 10">
    <name type="scientific">Bradymonas sediminis</name>
    <dbReference type="NCBI Taxonomy" id="1548548"/>
    <lineage>
        <taxon>Bacteria</taxon>
        <taxon>Deltaproteobacteria</taxon>
        <taxon>Bradymonadales</taxon>
        <taxon>Bradymonadaceae</taxon>
        <taxon>Bradymonas</taxon>
    </lineage>
</organism>
<accession>A0A2Z4FHW5</accession>
<feature type="transmembrane region" description="Helical" evidence="8">
    <location>
        <begin position="484"/>
        <end position="500"/>
    </location>
</feature>
<dbReference type="InterPro" id="IPR049453">
    <property type="entry name" value="Memb_transporter_dom"/>
</dbReference>
<keyword evidence="4 8" id="KW-1133">Transmembrane helix</keyword>
<feature type="transmembrane region" description="Helical" evidence="8">
    <location>
        <begin position="462"/>
        <end position="478"/>
    </location>
</feature>
<dbReference type="PANTHER" id="PTHR30509">
    <property type="entry name" value="P-HYDROXYBENZOIC ACID EFFLUX PUMP SUBUNIT-RELATED"/>
    <property type="match status" value="1"/>
</dbReference>
<evidence type="ECO:0000256" key="1">
    <source>
        <dbReference type="ARBA" id="ARBA00004651"/>
    </source>
</evidence>
<evidence type="ECO:0000256" key="2">
    <source>
        <dbReference type="ARBA" id="ARBA00022475"/>
    </source>
</evidence>
<evidence type="ECO:0000256" key="3">
    <source>
        <dbReference type="ARBA" id="ARBA00022692"/>
    </source>
</evidence>
<dbReference type="EMBL" id="CP030032">
    <property type="protein sequence ID" value="AWV88591.1"/>
    <property type="molecule type" value="Genomic_DNA"/>
</dbReference>
<dbReference type="OrthoDB" id="7431670at2"/>
<keyword evidence="3 8" id="KW-0812">Transmembrane</keyword>
<feature type="transmembrane region" description="Helical" evidence="8">
    <location>
        <begin position="434"/>
        <end position="450"/>
    </location>
</feature>
<evidence type="ECO:0000313" key="9">
    <source>
        <dbReference type="EMBL" id="AWV88591.1"/>
    </source>
</evidence>
<feature type="transmembrane region" description="Helical" evidence="8">
    <location>
        <begin position="83"/>
        <end position="99"/>
    </location>
</feature>
<evidence type="ECO:0000256" key="4">
    <source>
        <dbReference type="ARBA" id="ARBA00022989"/>
    </source>
</evidence>
<keyword evidence="5 8" id="KW-0472">Membrane</keyword>
<feature type="region of interest" description="Disordered" evidence="7">
    <location>
        <begin position="381"/>
        <end position="402"/>
    </location>
</feature>
<evidence type="ECO:0000256" key="6">
    <source>
        <dbReference type="ARBA" id="ARBA00043993"/>
    </source>
</evidence>
<feature type="transmembrane region" description="Helical" evidence="8">
    <location>
        <begin position="535"/>
        <end position="555"/>
    </location>
</feature>
<feature type="transmembrane region" description="Helical" evidence="8">
    <location>
        <begin position="128"/>
        <end position="148"/>
    </location>
</feature>
<feature type="transmembrane region" description="Helical" evidence="8">
    <location>
        <begin position="617"/>
        <end position="637"/>
    </location>
</feature>
<feature type="transmembrane region" description="Helical" evidence="8">
    <location>
        <begin position="28"/>
        <end position="48"/>
    </location>
</feature>
<dbReference type="Pfam" id="PF13515">
    <property type="entry name" value="FUSC_2"/>
    <property type="match status" value="1"/>
</dbReference>
<dbReference type="Proteomes" id="UP000249799">
    <property type="component" value="Chromosome"/>
</dbReference>
<gene>
    <name evidence="9" type="ORF">DN745_04255</name>
</gene>
<dbReference type="AlphaFoldDB" id="A0A2Z4FHW5"/>